<evidence type="ECO:0000256" key="1">
    <source>
        <dbReference type="ARBA" id="ARBA00010790"/>
    </source>
</evidence>
<accession>A0AAV4S4G1</accession>
<dbReference type="Proteomes" id="UP001054945">
    <property type="component" value="Unassembled WGS sequence"/>
</dbReference>
<evidence type="ECO:0000313" key="3">
    <source>
        <dbReference type="EMBL" id="GIY28214.1"/>
    </source>
</evidence>
<comment type="caution">
    <text evidence="3">The sequence shown here is derived from an EMBL/GenBank/DDBJ whole genome shotgun (WGS) entry which is preliminary data.</text>
</comment>
<dbReference type="InterPro" id="IPR036188">
    <property type="entry name" value="FAD/NAD-bd_sf"/>
</dbReference>
<dbReference type="Gene3D" id="3.30.560.10">
    <property type="entry name" value="Glucose Oxidase, domain 3"/>
    <property type="match status" value="1"/>
</dbReference>
<organism evidence="3 4">
    <name type="scientific">Caerostris extrusa</name>
    <name type="common">Bark spider</name>
    <name type="synonym">Caerostris bankana</name>
    <dbReference type="NCBI Taxonomy" id="172846"/>
    <lineage>
        <taxon>Eukaryota</taxon>
        <taxon>Metazoa</taxon>
        <taxon>Ecdysozoa</taxon>
        <taxon>Arthropoda</taxon>
        <taxon>Chelicerata</taxon>
        <taxon>Arachnida</taxon>
        <taxon>Araneae</taxon>
        <taxon>Araneomorphae</taxon>
        <taxon>Entelegynae</taxon>
        <taxon>Araneoidea</taxon>
        <taxon>Araneidae</taxon>
        <taxon>Caerostris</taxon>
    </lineage>
</organism>
<dbReference type="PANTHER" id="PTHR11552">
    <property type="entry name" value="GLUCOSE-METHANOL-CHOLINE GMC OXIDOREDUCTASE"/>
    <property type="match status" value="1"/>
</dbReference>
<protein>
    <submittedName>
        <fullName evidence="3">Glucose dehydrogenase</fullName>
    </submittedName>
</protein>
<proteinExistence type="inferred from homology"/>
<keyword evidence="2" id="KW-0732">Signal</keyword>
<evidence type="ECO:0000256" key="2">
    <source>
        <dbReference type="SAM" id="SignalP"/>
    </source>
</evidence>
<dbReference type="GO" id="GO:0016491">
    <property type="term" value="F:oxidoreductase activity"/>
    <property type="evidence" value="ECO:0007669"/>
    <property type="project" value="TreeGrafter"/>
</dbReference>
<sequence>MGLLQYLPTLLPFAALFYMRAQDTFVPFTKDYWDTEYDYIVVGGGSSGAVIASRLSEDPNVKVLLLEAGGPENQITDVPLVAASLQQTPVDWAYQTEPQQASCFGLKGRVGLPFLNMHFAIYSITSLNNPSSEVGSALPDQLDIVVPSQYHYTLSSLYSSCQLMFL</sequence>
<dbReference type="PANTHER" id="PTHR11552:SF227">
    <property type="entry name" value="GLUCOSE DEHYDROGENASE [FAD, QUINONE]-LIKE PROTEIN"/>
    <property type="match status" value="1"/>
</dbReference>
<name>A0AAV4S4G1_CAEEX</name>
<feature type="chain" id="PRO_5043495422" evidence="2">
    <location>
        <begin position="22"/>
        <end position="166"/>
    </location>
</feature>
<dbReference type="GO" id="GO:0050660">
    <property type="term" value="F:flavin adenine dinucleotide binding"/>
    <property type="evidence" value="ECO:0007669"/>
    <property type="project" value="InterPro"/>
</dbReference>
<reference evidence="3 4" key="1">
    <citation type="submission" date="2021-06" db="EMBL/GenBank/DDBJ databases">
        <title>Caerostris extrusa draft genome.</title>
        <authorList>
            <person name="Kono N."/>
            <person name="Arakawa K."/>
        </authorList>
    </citation>
    <scope>NUCLEOTIDE SEQUENCE [LARGE SCALE GENOMIC DNA]</scope>
</reference>
<comment type="similarity">
    <text evidence="1">Belongs to the GMC oxidoreductase family.</text>
</comment>
<dbReference type="EMBL" id="BPLR01008920">
    <property type="protein sequence ID" value="GIY28214.1"/>
    <property type="molecule type" value="Genomic_DNA"/>
</dbReference>
<dbReference type="InterPro" id="IPR012132">
    <property type="entry name" value="GMC_OxRdtase"/>
</dbReference>
<dbReference type="AlphaFoldDB" id="A0AAV4S4G1"/>
<feature type="signal peptide" evidence="2">
    <location>
        <begin position="1"/>
        <end position="21"/>
    </location>
</feature>
<dbReference type="SUPFAM" id="SSF51905">
    <property type="entry name" value="FAD/NAD(P)-binding domain"/>
    <property type="match status" value="1"/>
</dbReference>
<gene>
    <name evidence="3" type="primary">Gld_60</name>
    <name evidence="3" type="ORF">CEXT_453481</name>
</gene>
<evidence type="ECO:0000313" key="4">
    <source>
        <dbReference type="Proteomes" id="UP001054945"/>
    </source>
</evidence>
<keyword evidence="4" id="KW-1185">Reference proteome</keyword>
<dbReference type="Gene3D" id="3.50.50.60">
    <property type="entry name" value="FAD/NAD(P)-binding domain"/>
    <property type="match status" value="1"/>
</dbReference>